<gene>
    <name evidence="2" type="ORF">BLNAU_13867</name>
</gene>
<protein>
    <submittedName>
        <fullName evidence="2">Uncharacterized protein</fullName>
    </submittedName>
</protein>
<dbReference type="EMBL" id="JARBJD010000122">
    <property type="protein sequence ID" value="KAK2951251.1"/>
    <property type="molecule type" value="Genomic_DNA"/>
</dbReference>
<sequence length="112" mass="12939">MKSKHGVPLHSDHRSRSWCNQDITAHLSFVTRDARSCPNTKSHFPLPEQVHDDANVSHVSSYEPAPSEDRSTKIAPPFCSEEDDTNLEERMASQVEQKTWLECRSHFQQERH</sequence>
<name>A0ABQ9XLX0_9EUKA</name>
<comment type="caution">
    <text evidence="2">The sequence shown here is derived from an EMBL/GenBank/DDBJ whole genome shotgun (WGS) entry which is preliminary data.</text>
</comment>
<proteinExistence type="predicted"/>
<accession>A0ABQ9XLX0</accession>
<organism evidence="2 3">
    <name type="scientific">Blattamonas nauphoetae</name>
    <dbReference type="NCBI Taxonomy" id="2049346"/>
    <lineage>
        <taxon>Eukaryota</taxon>
        <taxon>Metamonada</taxon>
        <taxon>Preaxostyla</taxon>
        <taxon>Oxymonadida</taxon>
        <taxon>Blattamonas</taxon>
    </lineage>
</organism>
<evidence type="ECO:0000313" key="3">
    <source>
        <dbReference type="Proteomes" id="UP001281761"/>
    </source>
</evidence>
<reference evidence="2 3" key="1">
    <citation type="journal article" date="2022" name="bioRxiv">
        <title>Genomics of Preaxostyla Flagellates Illuminates Evolutionary Transitions and the Path Towards Mitochondrial Loss.</title>
        <authorList>
            <person name="Novak L.V.F."/>
            <person name="Treitli S.C."/>
            <person name="Pyrih J."/>
            <person name="Halakuc P."/>
            <person name="Pipaliya S.V."/>
            <person name="Vacek V."/>
            <person name="Brzon O."/>
            <person name="Soukal P."/>
            <person name="Eme L."/>
            <person name="Dacks J.B."/>
            <person name="Karnkowska A."/>
            <person name="Elias M."/>
            <person name="Hampl V."/>
        </authorList>
    </citation>
    <scope>NUCLEOTIDE SEQUENCE [LARGE SCALE GENOMIC DNA]</scope>
    <source>
        <strain evidence="2">NAU3</strain>
        <tissue evidence="2">Gut</tissue>
    </source>
</reference>
<feature type="region of interest" description="Disordered" evidence="1">
    <location>
        <begin position="40"/>
        <end position="83"/>
    </location>
</feature>
<evidence type="ECO:0000313" key="2">
    <source>
        <dbReference type="EMBL" id="KAK2951251.1"/>
    </source>
</evidence>
<keyword evidence="3" id="KW-1185">Reference proteome</keyword>
<evidence type="ECO:0000256" key="1">
    <source>
        <dbReference type="SAM" id="MobiDB-lite"/>
    </source>
</evidence>
<dbReference type="Proteomes" id="UP001281761">
    <property type="component" value="Unassembled WGS sequence"/>
</dbReference>